<reference evidence="2" key="2">
    <citation type="submission" date="2022-06" db="UniProtKB">
        <authorList>
            <consortium name="EnsemblMetazoa"/>
        </authorList>
    </citation>
    <scope>IDENTIFICATION</scope>
    <source>
        <strain evidence="2">DF5081</strain>
    </source>
</reference>
<dbReference type="CDD" id="cd01644">
    <property type="entry name" value="RT_pepA17"/>
    <property type="match status" value="1"/>
</dbReference>
<dbReference type="Pfam" id="PF00078">
    <property type="entry name" value="RVT_1"/>
    <property type="match status" value="1"/>
</dbReference>
<dbReference type="InterPro" id="IPR000477">
    <property type="entry name" value="RT_dom"/>
</dbReference>
<dbReference type="InterPro" id="IPR043502">
    <property type="entry name" value="DNA/RNA_pol_sf"/>
</dbReference>
<dbReference type="Gene3D" id="3.30.70.270">
    <property type="match status" value="1"/>
</dbReference>
<dbReference type="SUPFAM" id="SSF56672">
    <property type="entry name" value="DNA/RNA polymerases"/>
    <property type="match status" value="1"/>
</dbReference>
<dbReference type="InterPro" id="IPR008042">
    <property type="entry name" value="Retrotrans_Pao"/>
</dbReference>
<dbReference type="PANTHER" id="PTHR47331">
    <property type="entry name" value="PHD-TYPE DOMAIN-CONTAINING PROTEIN"/>
    <property type="match status" value="1"/>
</dbReference>
<name>A0A8R1E1L1_CAEJA</name>
<protein>
    <submittedName>
        <fullName evidence="2">Reverse transcriptase domain-containing protein</fullName>
    </submittedName>
</protein>
<dbReference type="EnsemblMetazoa" id="CJA17541.1">
    <property type="protein sequence ID" value="CJA17541.1"/>
    <property type="gene ID" value="WBGene00136745"/>
</dbReference>
<dbReference type="Proteomes" id="UP000005237">
    <property type="component" value="Unassembled WGS sequence"/>
</dbReference>
<evidence type="ECO:0000313" key="3">
    <source>
        <dbReference type="Proteomes" id="UP000005237"/>
    </source>
</evidence>
<evidence type="ECO:0000313" key="2">
    <source>
        <dbReference type="EnsemblMetazoa" id="CJA17541.1"/>
    </source>
</evidence>
<dbReference type="Gene3D" id="3.10.10.10">
    <property type="entry name" value="HIV Type 1 Reverse Transcriptase, subunit A, domain 1"/>
    <property type="match status" value="1"/>
</dbReference>
<sequence length="547" mass="63438">MEVRGINGIETVQSNCVKLNFKGRDGQVWTTKIATYPRFPIKFRAPEFSNDDIAALRKQRIDAKKIMNLKIHNNKPIDVILGNDFISKVATKTTKHKLPSGRIVDETEMGVVTYPTPKDEFYISAENINTVEIKDYFEPVLINALENKSYENITDQDLYERVGQLFELEHIGITPPDINDTLKLKDDNLLRKFRNEAIMKEGKIHVSLPYNGREKELNDNFPIAIRRLASLVKNLSKCEKTRKEYHKIINDQLEAGIIEKVNEPLRVVKERRPVYYIPHRNIMKEDSLTTKLRIVLDASSHMVDKLSLNDCLHAGPSILQSIFGILLRSRLSKYVLIADIEKAFHQVRIQEKYRDVTRFLWLKDPEKSTIPENVIAYRFTVLPFGVSCSPFLLAITILMYLDLNPDDMNERIIQNLYVDNAMITTNREEELLKIYKSTKQIFERMGMNLREYQMNSITTRRKIPEADRAQSETVKLLGHQWNCTKDEITIKIPIPPDGIPTKREIVSFLASLYDPLGLLCPLIVPVKESYRSFGRQSQWERKVPEKF</sequence>
<accession>A0A8R1E1L1</accession>
<dbReference type="Pfam" id="PF05380">
    <property type="entry name" value="Peptidase_A17"/>
    <property type="match status" value="1"/>
</dbReference>
<keyword evidence="3" id="KW-1185">Reference proteome</keyword>
<dbReference type="PANTHER" id="PTHR47331:SF1">
    <property type="entry name" value="GAG-LIKE PROTEIN"/>
    <property type="match status" value="1"/>
</dbReference>
<dbReference type="AlphaFoldDB" id="A0A8R1E1L1"/>
<reference evidence="3" key="1">
    <citation type="submission" date="2010-08" db="EMBL/GenBank/DDBJ databases">
        <authorList>
            <consortium name="Caenorhabditis japonica Sequencing Consortium"/>
            <person name="Wilson R.K."/>
        </authorList>
    </citation>
    <scope>NUCLEOTIDE SEQUENCE [LARGE SCALE GENOMIC DNA]</scope>
    <source>
        <strain evidence="3">DF5081</strain>
    </source>
</reference>
<organism evidence="2 3">
    <name type="scientific">Caenorhabditis japonica</name>
    <dbReference type="NCBI Taxonomy" id="281687"/>
    <lineage>
        <taxon>Eukaryota</taxon>
        <taxon>Metazoa</taxon>
        <taxon>Ecdysozoa</taxon>
        <taxon>Nematoda</taxon>
        <taxon>Chromadorea</taxon>
        <taxon>Rhabditida</taxon>
        <taxon>Rhabditina</taxon>
        <taxon>Rhabditomorpha</taxon>
        <taxon>Rhabditoidea</taxon>
        <taxon>Rhabditidae</taxon>
        <taxon>Peloderinae</taxon>
        <taxon>Caenorhabditis</taxon>
    </lineage>
</organism>
<proteinExistence type="predicted"/>
<evidence type="ECO:0000259" key="1">
    <source>
        <dbReference type="PROSITE" id="PS50878"/>
    </source>
</evidence>
<feature type="domain" description="Reverse transcriptase" evidence="1">
    <location>
        <begin position="239"/>
        <end position="481"/>
    </location>
</feature>
<dbReference type="PROSITE" id="PS50878">
    <property type="entry name" value="RT_POL"/>
    <property type="match status" value="1"/>
</dbReference>
<dbReference type="InterPro" id="IPR043128">
    <property type="entry name" value="Rev_trsase/Diguanyl_cyclase"/>
</dbReference>